<dbReference type="InterPro" id="IPR029063">
    <property type="entry name" value="SAM-dependent_MTases_sf"/>
</dbReference>
<comment type="subcellular location">
    <subcellularLocation>
        <location evidence="7">Cytoplasm</location>
    </subcellularLocation>
</comment>
<dbReference type="Gene3D" id="3.40.50.150">
    <property type="entry name" value="Vaccinia Virus protein VP39"/>
    <property type="match status" value="1"/>
</dbReference>
<evidence type="ECO:0000256" key="3">
    <source>
        <dbReference type="ARBA" id="ARBA00022603"/>
    </source>
</evidence>
<feature type="binding site" evidence="7 8">
    <location>
        <position position="37"/>
    </location>
    <ligand>
        <name>S-adenosyl-L-methionine</name>
        <dbReference type="ChEBI" id="CHEBI:59789"/>
    </ligand>
</feature>
<dbReference type="Proteomes" id="UP001259982">
    <property type="component" value="Unassembled WGS sequence"/>
</dbReference>
<dbReference type="SMART" id="SM00650">
    <property type="entry name" value="rADc"/>
    <property type="match status" value="1"/>
</dbReference>
<keyword evidence="5 7" id="KW-0949">S-adenosyl-L-methionine</keyword>
<evidence type="ECO:0000313" key="11">
    <source>
        <dbReference type="Proteomes" id="UP001259982"/>
    </source>
</evidence>
<dbReference type="PANTHER" id="PTHR11727:SF7">
    <property type="entry name" value="DIMETHYLADENOSINE TRANSFERASE-RELATED"/>
    <property type="match status" value="1"/>
</dbReference>
<dbReference type="SUPFAM" id="SSF53335">
    <property type="entry name" value="S-adenosyl-L-methionine-dependent methyltransferases"/>
    <property type="match status" value="1"/>
</dbReference>
<feature type="binding site" evidence="7 8">
    <location>
        <position position="58"/>
    </location>
    <ligand>
        <name>S-adenosyl-L-methionine</name>
        <dbReference type="ChEBI" id="CHEBI:59789"/>
    </ligand>
</feature>
<comment type="catalytic activity">
    <reaction evidence="7">
        <text>adenosine(1518)/adenosine(1519) in 16S rRNA + 4 S-adenosyl-L-methionine = N(6)-dimethyladenosine(1518)/N(6)-dimethyladenosine(1519) in 16S rRNA + 4 S-adenosyl-L-homocysteine + 4 H(+)</text>
        <dbReference type="Rhea" id="RHEA:19609"/>
        <dbReference type="Rhea" id="RHEA-COMP:10232"/>
        <dbReference type="Rhea" id="RHEA-COMP:10233"/>
        <dbReference type="ChEBI" id="CHEBI:15378"/>
        <dbReference type="ChEBI" id="CHEBI:57856"/>
        <dbReference type="ChEBI" id="CHEBI:59789"/>
        <dbReference type="ChEBI" id="CHEBI:74411"/>
        <dbReference type="ChEBI" id="CHEBI:74493"/>
        <dbReference type="EC" id="2.1.1.182"/>
    </reaction>
</comment>
<dbReference type="InterPro" id="IPR001737">
    <property type="entry name" value="KsgA/Erm"/>
</dbReference>
<name>A0ABU3B639_9GAMM</name>
<gene>
    <name evidence="7 10" type="primary">rsmA</name>
    <name evidence="7" type="synonym">ksgA</name>
    <name evidence="10" type="ORF">RM531_03840</name>
</gene>
<proteinExistence type="inferred from homology"/>
<evidence type="ECO:0000256" key="4">
    <source>
        <dbReference type="ARBA" id="ARBA00022679"/>
    </source>
</evidence>
<dbReference type="NCBIfam" id="TIGR00755">
    <property type="entry name" value="ksgA"/>
    <property type="match status" value="1"/>
</dbReference>
<evidence type="ECO:0000256" key="2">
    <source>
        <dbReference type="ARBA" id="ARBA00022552"/>
    </source>
</evidence>
<evidence type="ECO:0000256" key="7">
    <source>
        <dbReference type="HAMAP-Rule" id="MF_00607"/>
    </source>
</evidence>
<dbReference type="InterPro" id="IPR020596">
    <property type="entry name" value="rRNA_Ade_Mease_Trfase_CS"/>
</dbReference>
<feature type="binding site" evidence="7 8">
    <location>
        <position position="103"/>
    </location>
    <ligand>
        <name>S-adenosyl-L-methionine</name>
        <dbReference type="ChEBI" id="CHEBI:59789"/>
    </ligand>
</feature>
<evidence type="ECO:0000259" key="9">
    <source>
        <dbReference type="SMART" id="SM00650"/>
    </source>
</evidence>
<evidence type="ECO:0000256" key="6">
    <source>
        <dbReference type="ARBA" id="ARBA00022884"/>
    </source>
</evidence>
<dbReference type="Gene3D" id="1.10.8.100">
    <property type="entry name" value="Ribosomal RNA adenine dimethylase-like, domain 2"/>
    <property type="match status" value="1"/>
</dbReference>
<dbReference type="PROSITE" id="PS51689">
    <property type="entry name" value="SAM_RNA_A_N6_MT"/>
    <property type="match status" value="1"/>
</dbReference>
<keyword evidence="4 7" id="KW-0808">Transferase</keyword>
<feature type="binding site" evidence="7 8">
    <location>
        <position position="83"/>
    </location>
    <ligand>
        <name>S-adenosyl-L-methionine</name>
        <dbReference type="ChEBI" id="CHEBI:59789"/>
    </ligand>
</feature>
<comment type="similarity">
    <text evidence="7">Belongs to the class I-like SAM-binding methyltransferase superfamily. rRNA adenine N(6)-methyltransferase family. RsmA subfamily.</text>
</comment>
<keyword evidence="3 7" id="KW-0489">Methyltransferase</keyword>
<keyword evidence="1 7" id="KW-0963">Cytoplasm</keyword>
<dbReference type="EMBL" id="JAVRHY010000003">
    <property type="protein sequence ID" value="MDT0617595.1"/>
    <property type="molecule type" value="Genomic_DNA"/>
</dbReference>
<comment type="caution">
    <text evidence="10">The sequence shown here is derived from an EMBL/GenBank/DDBJ whole genome shotgun (WGS) entry which is preliminary data.</text>
</comment>
<dbReference type="PANTHER" id="PTHR11727">
    <property type="entry name" value="DIMETHYLADENOSINE TRANSFERASE"/>
    <property type="match status" value="1"/>
</dbReference>
<keyword evidence="11" id="KW-1185">Reference proteome</keyword>
<keyword evidence="6 7" id="KW-0694">RNA-binding</keyword>
<keyword evidence="2 7" id="KW-0698">rRNA processing</keyword>
<sequence length="258" mass="28181">MPARKRFGQHFLHDPAIIGRIIDHIAPAETDHLVEIGPGRGALTEPLLDRCPRLDVIEIDRDLAPALQQRFGGQSGFTLHEADALRFDYTSLGGDPPLRLVGNLPYNISSPLLFALLASPAPIGDMHFMLQKEVVDRMVAEPGEGDYGRLSVAVASRARAERLMTIGPGAFQPPPKVESAIVRVRPRVPDFAIDCQRDFDRVLQAAFSARRKTIRNGLKGLLDRSAIIDAGVDPGQRPEQLTPAEFAALANRFTGETA</sequence>
<dbReference type="PROSITE" id="PS01131">
    <property type="entry name" value="RRNA_A_DIMETH"/>
    <property type="match status" value="1"/>
</dbReference>
<protein>
    <recommendedName>
        <fullName evidence="7">Ribosomal RNA small subunit methyltransferase A</fullName>
        <ecNumber evidence="7">2.1.1.182</ecNumber>
    </recommendedName>
    <alternativeName>
        <fullName evidence="7">16S rRNA (adenine(1518)-N(6)/adenine(1519)-N(6))-dimethyltransferase</fullName>
    </alternativeName>
    <alternativeName>
        <fullName evidence="7">16S rRNA dimethyladenosine transferase</fullName>
    </alternativeName>
    <alternativeName>
        <fullName evidence="7">16S rRNA dimethylase</fullName>
    </alternativeName>
    <alternativeName>
        <fullName evidence="7">S-adenosylmethionine-6-N', N'-adenosyl(rRNA) dimethyltransferase</fullName>
    </alternativeName>
</protein>
<dbReference type="GO" id="GO:0052908">
    <property type="term" value="F:16S rRNA (adenine(1518)-N(6)/adenine(1519)-N(6))-dimethyltransferase activity"/>
    <property type="evidence" value="ECO:0007669"/>
    <property type="project" value="UniProtKB-EC"/>
</dbReference>
<comment type="function">
    <text evidence="7">Specifically dimethylates two adjacent adenosines (A1518 and A1519) in the loop of a conserved hairpin near the 3'-end of 16S rRNA in the 30S particle. May play a critical role in biogenesis of 30S subunits.</text>
</comment>
<dbReference type="Pfam" id="PF00398">
    <property type="entry name" value="RrnaAD"/>
    <property type="match status" value="1"/>
</dbReference>
<evidence type="ECO:0000313" key="10">
    <source>
        <dbReference type="EMBL" id="MDT0617595.1"/>
    </source>
</evidence>
<organism evidence="10 11">
    <name type="scientific">Spectribacter acetivorans</name>
    <dbReference type="NCBI Taxonomy" id="3075603"/>
    <lineage>
        <taxon>Bacteria</taxon>
        <taxon>Pseudomonadati</taxon>
        <taxon>Pseudomonadota</taxon>
        <taxon>Gammaproteobacteria</taxon>
        <taxon>Salinisphaerales</taxon>
        <taxon>Salinisphaeraceae</taxon>
        <taxon>Spectribacter</taxon>
    </lineage>
</organism>
<feature type="domain" description="Ribosomal RNA adenine methylase transferase N-terminal" evidence="9">
    <location>
        <begin position="17"/>
        <end position="188"/>
    </location>
</feature>
<dbReference type="EC" id="2.1.1.182" evidence="7"/>
<accession>A0ABU3B639</accession>
<dbReference type="RefSeq" id="WP_311657447.1">
    <property type="nucleotide sequence ID" value="NZ_JAVRHY010000003.1"/>
</dbReference>
<feature type="binding site" evidence="7 8">
    <location>
        <position position="10"/>
    </location>
    <ligand>
        <name>S-adenosyl-L-methionine</name>
        <dbReference type="ChEBI" id="CHEBI:59789"/>
    </ligand>
</feature>
<evidence type="ECO:0000256" key="1">
    <source>
        <dbReference type="ARBA" id="ARBA00022490"/>
    </source>
</evidence>
<evidence type="ECO:0000256" key="5">
    <source>
        <dbReference type="ARBA" id="ARBA00022691"/>
    </source>
</evidence>
<feature type="binding site" evidence="7 8">
    <location>
        <position position="12"/>
    </location>
    <ligand>
        <name>S-adenosyl-L-methionine</name>
        <dbReference type="ChEBI" id="CHEBI:59789"/>
    </ligand>
</feature>
<reference evidence="10 11" key="1">
    <citation type="submission" date="2023-09" db="EMBL/GenBank/DDBJ databases">
        <authorList>
            <person name="Rey-Velasco X."/>
        </authorList>
    </citation>
    <scope>NUCLEOTIDE SEQUENCE [LARGE SCALE GENOMIC DNA]</scope>
    <source>
        <strain evidence="10 11">P385</strain>
    </source>
</reference>
<dbReference type="InterPro" id="IPR011530">
    <property type="entry name" value="rRNA_adenine_dimethylase"/>
</dbReference>
<evidence type="ECO:0000256" key="8">
    <source>
        <dbReference type="PROSITE-ProRule" id="PRU01026"/>
    </source>
</evidence>
<dbReference type="InterPro" id="IPR023165">
    <property type="entry name" value="rRNA_Ade_diMease-like_C"/>
</dbReference>
<dbReference type="InterPro" id="IPR020598">
    <property type="entry name" value="rRNA_Ade_methylase_Trfase_N"/>
</dbReference>
<dbReference type="HAMAP" id="MF_00607">
    <property type="entry name" value="16SrRNA_methyltr_A"/>
    <property type="match status" value="1"/>
</dbReference>